<keyword evidence="3" id="KW-1185">Reference proteome</keyword>
<dbReference type="InterPro" id="IPR006311">
    <property type="entry name" value="TAT_signal"/>
</dbReference>
<evidence type="ECO:0000313" key="3">
    <source>
        <dbReference type="Proteomes" id="UP000198531"/>
    </source>
</evidence>
<dbReference type="STRING" id="553469.SAMN04487947_2079"/>
<name>A0A1I6HHE1_9EURY</name>
<dbReference type="AlphaFoldDB" id="A0A1I6HHE1"/>
<dbReference type="EMBL" id="FOYT01000002">
    <property type="protein sequence ID" value="SFR53893.1"/>
    <property type="molecule type" value="Genomic_DNA"/>
</dbReference>
<dbReference type="OrthoDB" id="269065at2157"/>
<dbReference type="Proteomes" id="UP000198531">
    <property type="component" value="Unassembled WGS sequence"/>
</dbReference>
<dbReference type="PROSITE" id="PS51318">
    <property type="entry name" value="TAT"/>
    <property type="match status" value="1"/>
</dbReference>
<accession>A0A1I6HHE1</accession>
<keyword evidence="1" id="KW-0812">Transmembrane</keyword>
<dbReference type="RefSeq" id="WP_089807334.1">
    <property type="nucleotide sequence ID" value="NZ_FOYT01000002.1"/>
</dbReference>
<evidence type="ECO:0000256" key="1">
    <source>
        <dbReference type="SAM" id="Phobius"/>
    </source>
</evidence>
<keyword evidence="1" id="KW-1133">Transmembrane helix</keyword>
<keyword evidence="1" id="KW-0472">Membrane</keyword>
<evidence type="ECO:0000313" key="2">
    <source>
        <dbReference type="EMBL" id="SFR53893.1"/>
    </source>
</evidence>
<sequence>MVPDPSLTRRTVLGGAGALLGAAAVGTGLLAPTWLPDPVTDAALELTPDPPDHLWRPAVTEAHADDAVARLEAAVTEARRLRERVDTADVDDDVAFYLRGGDPSGGWLETAKSESDPHERLFDATYGMQFAGEVVGAARVALGEVDAAAIVERGDRLRTAADDVRDSLGDYPVSDPARDLGRLYYVERELSLARLDSHRDGTFTGGVAPAESYDAGDVAGTVGSHLQAEQRIENARRYRDQYRENLADDPRPYRESLATALDSLVAEIDEYPRRHEFQEALRERDIDQSTPYGAARWELFTLCFDGDFRFGYDADGYRSGHLVQRTTEAARALLARRAHEFALSNLGVSPNDDGYDSGRALRAKRRAMRTFRSVRETHDSPFASVLAAEAASRIRAGHVGVSMADGDRPAWQPRVEATTYYLVGRGSLRELGDVFGTVVADER</sequence>
<protein>
    <submittedName>
        <fullName evidence="2">Uncharacterized protein</fullName>
    </submittedName>
</protein>
<reference evidence="3" key="1">
    <citation type="submission" date="2016-10" db="EMBL/GenBank/DDBJ databases">
        <authorList>
            <person name="Varghese N."/>
            <person name="Submissions S."/>
        </authorList>
    </citation>
    <scope>NUCLEOTIDE SEQUENCE [LARGE SCALE GENOMIC DNA]</scope>
    <source>
        <strain evidence="3">CGMCC 1.7736</strain>
    </source>
</reference>
<gene>
    <name evidence="2" type="ORF">SAMN04487947_2079</name>
</gene>
<proteinExistence type="predicted"/>
<feature type="transmembrane region" description="Helical" evidence="1">
    <location>
        <begin position="12"/>
        <end position="35"/>
    </location>
</feature>
<organism evidence="2 3">
    <name type="scientific">Halogeometricum rufum</name>
    <dbReference type="NCBI Taxonomy" id="553469"/>
    <lineage>
        <taxon>Archaea</taxon>
        <taxon>Methanobacteriati</taxon>
        <taxon>Methanobacteriota</taxon>
        <taxon>Stenosarchaea group</taxon>
        <taxon>Halobacteria</taxon>
        <taxon>Halobacteriales</taxon>
        <taxon>Haloferacaceae</taxon>
        <taxon>Halogeometricum</taxon>
    </lineage>
</organism>